<keyword evidence="2 5" id="KW-0328">Glycosyltransferase</keyword>
<keyword evidence="7" id="KW-0812">Transmembrane</keyword>
<evidence type="ECO:0000256" key="1">
    <source>
        <dbReference type="ARBA" id="ARBA00022443"/>
    </source>
</evidence>
<evidence type="ECO:0000256" key="5">
    <source>
        <dbReference type="PROSITE-ProRule" id="PRU00992"/>
    </source>
</evidence>
<dbReference type="PROSITE" id="PS51659">
    <property type="entry name" value="GT23"/>
    <property type="match status" value="1"/>
</dbReference>
<dbReference type="SUPFAM" id="SSF50044">
    <property type="entry name" value="SH3-domain"/>
    <property type="match status" value="1"/>
</dbReference>
<dbReference type="InterPro" id="IPR001452">
    <property type="entry name" value="SH3_domain"/>
</dbReference>
<evidence type="ECO:0000259" key="8">
    <source>
        <dbReference type="PROSITE" id="PS50002"/>
    </source>
</evidence>
<evidence type="ECO:0000256" key="4">
    <source>
        <dbReference type="PROSITE-ProRule" id="PRU00192"/>
    </source>
</evidence>
<dbReference type="GO" id="GO:0006487">
    <property type="term" value="P:protein N-linked glycosylation"/>
    <property type="evidence" value="ECO:0007669"/>
    <property type="project" value="TreeGrafter"/>
</dbReference>
<evidence type="ECO:0000256" key="7">
    <source>
        <dbReference type="SAM" id="Phobius"/>
    </source>
</evidence>
<dbReference type="GO" id="GO:0046921">
    <property type="term" value="F:alpha-(1-&gt;6)-fucosyltransferase activity"/>
    <property type="evidence" value="ECO:0007669"/>
    <property type="project" value="TreeGrafter"/>
</dbReference>
<dbReference type="AlphaFoldDB" id="A0A7R9II17"/>
<dbReference type="InterPro" id="IPR036028">
    <property type="entry name" value="SH3-like_dom_sf"/>
</dbReference>
<feature type="domain" description="GT23" evidence="9">
    <location>
        <begin position="224"/>
        <end position="528"/>
    </location>
</feature>
<sequence>MNVIRVNVFTKRLALIVVLWLFVIGATSLWFYGRSYNEEKDEQSTLAKKLKEYERENTELKTFLDDISNKILESGFHVPNIAKQLLKEEKPKVKEKPEELPLKPIESINNTNISPPHEYESMRRRIFNNVKSLWYLVGSRVNLLRKELSSMLPKLAARIGSTLELAEEHERTHYEVLSRYLKNELSVMGEVDGFSAWRENEAIKLSDLIQRRLKFLQNPPRCDKAKKLVCSLNKKCGYGCQIHHLAYCMIIAYGTEHTLILDSKEWSYHKGGWEEVFQPLSNNCTDKGDANFTLWPGIDGKDQNLLLPFVDYLKSPPPYLPLAVPEDLVPRLLKFHGFPFIWWIGQILKYLLQPQETTQKLIQEAANKLGFRQPIVGQCLQVKEKGKALNAKSPFCYRVHIRRTDKINREADFHSVEEYMQPVEEFYNTLEMRGKTKRIYLATDDPEVFKEIKIKYPKYEVIGSPEMVKYTTLESRYSDESLSGILLDIHFLSRSDYIVCTFSSQVGRLAYEIMQAYNVDASESYFSLDDVYYYGGQTHHYYEAVYPHKSNGDGEIDLNVDDVLNINKHYFNGSSHVKNIRTGKEGLVPSFKIQEKTESVLFPTYPEVFLALD</sequence>
<feature type="transmembrane region" description="Helical" evidence="7">
    <location>
        <begin position="12"/>
        <end position="33"/>
    </location>
</feature>
<dbReference type="Gene3D" id="1.10.287.1060">
    <property type="entry name" value="ESAT-6-like"/>
    <property type="match status" value="1"/>
</dbReference>
<feature type="coiled-coil region" evidence="6">
    <location>
        <begin position="36"/>
        <end position="70"/>
    </location>
</feature>
<reference evidence="10" key="1">
    <citation type="submission" date="2020-11" db="EMBL/GenBank/DDBJ databases">
        <authorList>
            <person name="Tran Van P."/>
        </authorList>
    </citation>
    <scope>NUCLEOTIDE SEQUENCE</scope>
</reference>
<evidence type="ECO:0000256" key="6">
    <source>
        <dbReference type="SAM" id="Coils"/>
    </source>
</evidence>
<evidence type="ECO:0000313" key="10">
    <source>
        <dbReference type="EMBL" id="CAD7458754.1"/>
    </source>
</evidence>
<dbReference type="PANTHER" id="PTHR13132:SF29">
    <property type="entry name" value="ALPHA-(1,6)-FUCOSYLTRANSFERASE"/>
    <property type="match status" value="1"/>
</dbReference>
<comment type="similarity">
    <text evidence="5">Belongs to the glycosyltransferase 23 family.</text>
</comment>
<dbReference type="CDD" id="cd11300">
    <property type="entry name" value="Fut8_like"/>
    <property type="match status" value="1"/>
</dbReference>
<name>A0A7R9II17_9NEOP</name>
<dbReference type="InterPro" id="IPR045573">
    <property type="entry name" value="Fut8_N_cat"/>
</dbReference>
<dbReference type="InterPro" id="IPR027350">
    <property type="entry name" value="GT23_dom"/>
</dbReference>
<keyword evidence="7" id="KW-1133">Transmembrane helix</keyword>
<evidence type="ECO:0000256" key="3">
    <source>
        <dbReference type="ARBA" id="ARBA00022679"/>
    </source>
</evidence>
<organism evidence="10">
    <name type="scientific">Timema tahoe</name>
    <dbReference type="NCBI Taxonomy" id="61484"/>
    <lineage>
        <taxon>Eukaryota</taxon>
        <taxon>Metazoa</taxon>
        <taxon>Ecdysozoa</taxon>
        <taxon>Arthropoda</taxon>
        <taxon>Hexapoda</taxon>
        <taxon>Insecta</taxon>
        <taxon>Pterygota</taxon>
        <taxon>Neoptera</taxon>
        <taxon>Polyneoptera</taxon>
        <taxon>Phasmatodea</taxon>
        <taxon>Timematodea</taxon>
        <taxon>Timematoidea</taxon>
        <taxon>Timematidae</taxon>
        <taxon>Timema</taxon>
    </lineage>
</organism>
<evidence type="ECO:0000256" key="2">
    <source>
        <dbReference type="ARBA" id="ARBA00022676"/>
    </source>
</evidence>
<keyword evidence="7" id="KW-0472">Membrane</keyword>
<dbReference type="Pfam" id="PF19745">
    <property type="entry name" value="FUT8_N_cat"/>
    <property type="match status" value="2"/>
</dbReference>
<feature type="domain" description="SH3" evidence="8">
    <location>
        <begin position="537"/>
        <end position="598"/>
    </location>
</feature>
<protein>
    <recommendedName>
        <fullName evidence="11">Alpha-(1,6)-fucosyltransferase</fullName>
    </recommendedName>
</protein>
<dbReference type="Gene3D" id="2.30.30.40">
    <property type="entry name" value="SH3 Domains"/>
    <property type="match status" value="1"/>
</dbReference>
<evidence type="ECO:0008006" key="11">
    <source>
        <dbReference type="Google" id="ProtNLM"/>
    </source>
</evidence>
<feature type="region of interest" description="Important for donor substrate binding" evidence="5">
    <location>
        <begin position="402"/>
        <end position="403"/>
    </location>
</feature>
<gene>
    <name evidence="10" type="ORF">TTEB3V08_LOCUS6727</name>
</gene>
<proteinExistence type="inferred from homology"/>
<accession>A0A7R9II17</accession>
<keyword evidence="6" id="KW-0175">Coiled coil</keyword>
<dbReference type="Gene3D" id="3.40.50.11350">
    <property type="match status" value="1"/>
</dbReference>
<dbReference type="PROSITE" id="PS50002">
    <property type="entry name" value="SH3"/>
    <property type="match status" value="1"/>
</dbReference>
<dbReference type="EMBL" id="OE002451">
    <property type="protein sequence ID" value="CAD7458754.1"/>
    <property type="molecule type" value="Genomic_DNA"/>
</dbReference>
<keyword evidence="1 4" id="KW-0728">SH3 domain</keyword>
<dbReference type="PANTHER" id="PTHR13132">
    <property type="entry name" value="ALPHA- 1,6 -FUCOSYLTRANSFERASE"/>
    <property type="match status" value="1"/>
</dbReference>
<keyword evidence="3 5" id="KW-0808">Transferase</keyword>
<evidence type="ECO:0000259" key="9">
    <source>
        <dbReference type="PROSITE" id="PS51659"/>
    </source>
</evidence>